<name>A0ACC1A0N0_9ROSI</name>
<reference evidence="2" key="1">
    <citation type="journal article" date="2023" name="G3 (Bethesda)">
        <title>Genome assembly and association tests identify interacting loci associated with vigor, precocity, and sex in interspecific pistachio rootstocks.</title>
        <authorList>
            <person name="Palmer W."/>
            <person name="Jacygrad E."/>
            <person name="Sagayaradj S."/>
            <person name="Cavanaugh K."/>
            <person name="Han R."/>
            <person name="Bertier L."/>
            <person name="Beede B."/>
            <person name="Kafkas S."/>
            <person name="Golino D."/>
            <person name="Preece J."/>
            <person name="Michelmore R."/>
        </authorList>
    </citation>
    <scope>NUCLEOTIDE SEQUENCE [LARGE SCALE GENOMIC DNA]</scope>
</reference>
<accession>A0ACC1A0N0</accession>
<organism evidence="1 2">
    <name type="scientific">Pistacia atlantica</name>
    <dbReference type="NCBI Taxonomy" id="434234"/>
    <lineage>
        <taxon>Eukaryota</taxon>
        <taxon>Viridiplantae</taxon>
        <taxon>Streptophyta</taxon>
        <taxon>Embryophyta</taxon>
        <taxon>Tracheophyta</taxon>
        <taxon>Spermatophyta</taxon>
        <taxon>Magnoliopsida</taxon>
        <taxon>eudicotyledons</taxon>
        <taxon>Gunneridae</taxon>
        <taxon>Pentapetalae</taxon>
        <taxon>rosids</taxon>
        <taxon>malvids</taxon>
        <taxon>Sapindales</taxon>
        <taxon>Anacardiaceae</taxon>
        <taxon>Pistacia</taxon>
    </lineage>
</organism>
<sequence>MTTSLNTLNKLMGTVSPSTVRLPNEHHSTITHIGSCNIGLDRKLTNVLFVPNFKFNLISISKVTKDLSCFVSFYPNFCIFQGLSNGKILGIGKESESLYFVMPSYASMANTFALNKTLPVSCLVSISQLWHKRLGHVPYAKLKYFSGIRTFNSDDVESHCDICPLAKHIRKPFPISTTRAPACFHLLHMDIWRPYHTPTHNHHKFFLTIVDDHSQITWVFLMTHKHEVIVHLKSFLTLIKN</sequence>
<gene>
    <name evidence="1" type="ORF">Patl1_24157</name>
</gene>
<comment type="caution">
    <text evidence="1">The sequence shown here is derived from an EMBL/GenBank/DDBJ whole genome shotgun (WGS) entry which is preliminary data.</text>
</comment>
<dbReference type="Proteomes" id="UP001164250">
    <property type="component" value="Chromosome 13"/>
</dbReference>
<evidence type="ECO:0000313" key="1">
    <source>
        <dbReference type="EMBL" id="KAJ0079986.1"/>
    </source>
</evidence>
<proteinExistence type="predicted"/>
<keyword evidence="2" id="KW-1185">Reference proteome</keyword>
<evidence type="ECO:0000313" key="2">
    <source>
        <dbReference type="Proteomes" id="UP001164250"/>
    </source>
</evidence>
<protein>
    <submittedName>
        <fullName evidence="1">Uncharacterized protein</fullName>
    </submittedName>
</protein>
<dbReference type="EMBL" id="CM047909">
    <property type="protein sequence ID" value="KAJ0079986.1"/>
    <property type="molecule type" value="Genomic_DNA"/>
</dbReference>